<keyword evidence="5" id="KW-0479">Metal-binding</keyword>
<dbReference type="InterPro" id="IPR039537">
    <property type="entry name" value="Retrotran_Ty1/copia-like"/>
</dbReference>
<evidence type="ECO:0000256" key="7">
    <source>
        <dbReference type="ARBA" id="ARBA00022759"/>
    </source>
</evidence>
<keyword evidence="10" id="KW-0460">Magnesium</keyword>
<evidence type="ECO:0000256" key="5">
    <source>
        <dbReference type="ARBA" id="ARBA00022723"/>
    </source>
</evidence>
<dbReference type="GO" id="GO:0006310">
    <property type="term" value="P:DNA recombination"/>
    <property type="evidence" value="ECO:0007669"/>
    <property type="project" value="UniProtKB-KW"/>
</dbReference>
<keyword evidence="9" id="KW-0067">ATP-binding</keyword>
<comment type="function">
    <text evidence="1">The aspartyl protease (PR) mediates the proteolytic cleavages of the Gag and Gag-Pol polyproteins after assembly of the VLP.</text>
</comment>
<keyword evidence="6" id="KW-0547">Nucleotide-binding</keyword>
<evidence type="ECO:0000313" key="19">
    <source>
        <dbReference type="Proteomes" id="UP000237271"/>
    </source>
</evidence>
<dbReference type="Proteomes" id="UP000237271">
    <property type="component" value="Unassembled WGS sequence"/>
</dbReference>
<dbReference type="GO" id="GO:0006508">
    <property type="term" value="P:proteolysis"/>
    <property type="evidence" value="ECO:0007669"/>
    <property type="project" value="UniProtKB-KW"/>
</dbReference>
<dbReference type="PROSITE" id="PS50994">
    <property type="entry name" value="INTEGRASE"/>
    <property type="match status" value="1"/>
</dbReference>
<dbReference type="OrthoDB" id="120229at2759"/>
<keyword evidence="8" id="KW-0378">Hydrolase</keyword>
<dbReference type="GO" id="GO:0003676">
    <property type="term" value="F:nucleic acid binding"/>
    <property type="evidence" value="ECO:0007669"/>
    <property type="project" value="InterPro"/>
</dbReference>
<dbReference type="PANTHER" id="PTHR42648:SF11">
    <property type="entry name" value="TRANSPOSON TY4-P GAG-POL POLYPROTEIN"/>
    <property type="match status" value="1"/>
</dbReference>
<evidence type="ECO:0000256" key="1">
    <source>
        <dbReference type="ARBA" id="ARBA00002180"/>
    </source>
</evidence>
<keyword evidence="2" id="KW-1188">Viral release from host cell</keyword>
<evidence type="ECO:0000256" key="9">
    <source>
        <dbReference type="ARBA" id="ARBA00022840"/>
    </source>
</evidence>
<dbReference type="GO" id="GO:0003887">
    <property type="term" value="F:DNA-directed DNA polymerase activity"/>
    <property type="evidence" value="ECO:0007669"/>
    <property type="project" value="UniProtKB-KW"/>
</dbReference>
<keyword evidence="4" id="KW-0540">Nuclease</keyword>
<dbReference type="Pfam" id="PF22936">
    <property type="entry name" value="Pol_BBD"/>
    <property type="match status" value="1"/>
</dbReference>
<dbReference type="GO" id="GO:0004519">
    <property type="term" value="F:endonuclease activity"/>
    <property type="evidence" value="ECO:0007669"/>
    <property type="project" value="UniProtKB-KW"/>
</dbReference>
<dbReference type="PANTHER" id="PTHR42648">
    <property type="entry name" value="TRANSPOSASE, PUTATIVE-RELATED"/>
    <property type="match status" value="1"/>
</dbReference>
<accession>A0A2P4XVH5</accession>
<evidence type="ECO:0000256" key="3">
    <source>
        <dbReference type="ARBA" id="ARBA00022670"/>
    </source>
</evidence>
<keyword evidence="13" id="KW-0808">Transferase</keyword>
<protein>
    <submittedName>
        <fullName evidence="18">Gag-pol Polyprotein</fullName>
    </submittedName>
</protein>
<keyword evidence="13" id="KW-0239">DNA-directed DNA polymerase</keyword>
<keyword evidence="14" id="KW-0917">Virion maturation</keyword>
<keyword evidence="15" id="KW-0233">DNA recombination</keyword>
<evidence type="ECO:0000256" key="4">
    <source>
        <dbReference type="ARBA" id="ARBA00022722"/>
    </source>
</evidence>
<evidence type="ECO:0000256" key="11">
    <source>
        <dbReference type="ARBA" id="ARBA00022908"/>
    </source>
</evidence>
<dbReference type="GO" id="GO:0015074">
    <property type="term" value="P:DNA integration"/>
    <property type="evidence" value="ECO:0007669"/>
    <property type="project" value="UniProtKB-KW"/>
</dbReference>
<dbReference type="InterPro" id="IPR054722">
    <property type="entry name" value="PolX-like_BBD"/>
</dbReference>
<dbReference type="GO" id="GO:0003964">
    <property type="term" value="F:RNA-directed DNA polymerase activity"/>
    <property type="evidence" value="ECO:0007669"/>
    <property type="project" value="UniProtKB-KW"/>
</dbReference>
<evidence type="ECO:0000256" key="6">
    <source>
        <dbReference type="ARBA" id="ARBA00022741"/>
    </source>
</evidence>
<dbReference type="InterPro" id="IPR036397">
    <property type="entry name" value="RNaseH_sf"/>
</dbReference>
<evidence type="ECO:0000256" key="8">
    <source>
        <dbReference type="ARBA" id="ARBA00022801"/>
    </source>
</evidence>
<organism evidence="18 19">
    <name type="scientific">Phytophthora palmivora</name>
    <dbReference type="NCBI Taxonomy" id="4796"/>
    <lineage>
        <taxon>Eukaryota</taxon>
        <taxon>Sar</taxon>
        <taxon>Stramenopiles</taxon>
        <taxon>Oomycota</taxon>
        <taxon>Peronosporomycetes</taxon>
        <taxon>Peronosporales</taxon>
        <taxon>Peronosporaceae</taxon>
        <taxon>Phytophthora</taxon>
    </lineage>
</organism>
<keyword evidence="12" id="KW-0695">RNA-directed DNA polymerase</keyword>
<evidence type="ECO:0000256" key="16">
    <source>
        <dbReference type="SAM" id="MobiDB-lite"/>
    </source>
</evidence>
<evidence type="ECO:0000259" key="17">
    <source>
        <dbReference type="PROSITE" id="PS50994"/>
    </source>
</evidence>
<evidence type="ECO:0000256" key="12">
    <source>
        <dbReference type="ARBA" id="ARBA00022918"/>
    </source>
</evidence>
<evidence type="ECO:0000256" key="15">
    <source>
        <dbReference type="ARBA" id="ARBA00023172"/>
    </source>
</evidence>
<keyword evidence="3" id="KW-0645">Protease</keyword>
<dbReference type="GO" id="GO:0046872">
    <property type="term" value="F:metal ion binding"/>
    <property type="evidence" value="ECO:0007669"/>
    <property type="project" value="UniProtKB-KW"/>
</dbReference>
<dbReference type="InterPro" id="IPR012337">
    <property type="entry name" value="RNaseH-like_sf"/>
</dbReference>
<keyword evidence="11" id="KW-0229">DNA integration</keyword>
<evidence type="ECO:0000256" key="13">
    <source>
        <dbReference type="ARBA" id="ARBA00022932"/>
    </source>
</evidence>
<reference evidence="18 19" key="1">
    <citation type="journal article" date="2017" name="Genome Biol. Evol.">
        <title>Phytophthora megakarya and P. palmivora, closely related causal agents of cacao black pod rot, underwent increases in genome sizes and gene numbers by different mechanisms.</title>
        <authorList>
            <person name="Ali S.S."/>
            <person name="Shao J."/>
            <person name="Lary D.J."/>
            <person name="Kronmiller B."/>
            <person name="Shen D."/>
            <person name="Strem M.D."/>
            <person name="Amoako-Attah I."/>
            <person name="Akrofi A.Y."/>
            <person name="Begoude B.A."/>
            <person name="Ten Hoopen G.M."/>
            <person name="Coulibaly K."/>
            <person name="Kebe B.I."/>
            <person name="Melnick R.L."/>
            <person name="Guiltinan M.J."/>
            <person name="Tyler B.M."/>
            <person name="Meinhardt L.W."/>
            <person name="Bailey B.A."/>
        </authorList>
    </citation>
    <scope>NUCLEOTIDE SEQUENCE [LARGE SCALE GENOMIC DNA]</scope>
    <source>
        <strain evidence="19">sbr112.9</strain>
    </source>
</reference>
<evidence type="ECO:0000256" key="10">
    <source>
        <dbReference type="ARBA" id="ARBA00022842"/>
    </source>
</evidence>
<dbReference type="Gene3D" id="3.30.420.10">
    <property type="entry name" value="Ribonuclease H-like superfamily/Ribonuclease H"/>
    <property type="match status" value="1"/>
</dbReference>
<dbReference type="EMBL" id="NCKW01007850">
    <property type="protein sequence ID" value="POM69551.1"/>
    <property type="molecule type" value="Genomic_DNA"/>
</dbReference>
<keyword evidence="13" id="KW-0548">Nucleotidyltransferase</keyword>
<keyword evidence="7" id="KW-0255">Endonuclease</keyword>
<sequence>MASRPPAPRTEYINNVCSYYNHPHHNTRYCRGLQKDPRDGRVKAGTVLPTNFAFKGNSKRDHPYRNTKNRNCGRNGGNNSDTKDKRNNDGDRSGRNDNRDKPRGYDQRKKRGCAPDGNDSDSSDNRRKVYRQAYHETGLIAVVTTINPPLSLTAQANVEMYTRGPLTLDWFSDIPASGGSITVGGKNQIPIEGVGRIELDVIDYKGNSKTLTLHGVLYAPALKFSLLSIPSGVKHDFRFNFDRKQCAMQTDQRFNVKAPLACDTDLYQFQDKPAVHALAHIATSGKQRSFLLLHKRLGHPNVIYLGAKPYVDSMTLRICDPLPVPSLTGGRYFVICIDDYSRFMFTYPKKNWSQLYERYEDFRKKSLNIFRNDISMLEWRPCSIEENNVQVLQADNAKEYEKLGRAVFRKYGTHAQFTNAYTQQQNGVAERCMRTVMERVRALLLDGKLTKQLWTECVCHVTTLINMTHLSKTDGRTPYEI</sequence>
<dbReference type="InterPro" id="IPR001584">
    <property type="entry name" value="Integrase_cat-core"/>
</dbReference>
<evidence type="ECO:0000313" key="18">
    <source>
        <dbReference type="EMBL" id="POM69551.1"/>
    </source>
</evidence>
<feature type="compositionally biased region" description="Basic and acidic residues" evidence="16">
    <location>
        <begin position="81"/>
        <end position="107"/>
    </location>
</feature>
<feature type="compositionally biased region" description="Basic and acidic residues" evidence="16">
    <location>
        <begin position="33"/>
        <end position="42"/>
    </location>
</feature>
<keyword evidence="19" id="KW-1185">Reference proteome</keyword>
<dbReference type="SUPFAM" id="SSF53098">
    <property type="entry name" value="Ribonuclease H-like"/>
    <property type="match status" value="1"/>
</dbReference>
<dbReference type="AlphaFoldDB" id="A0A2P4XVH5"/>
<gene>
    <name evidence="18" type="ORF">PHPALM_14157</name>
</gene>
<evidence type="ECO:0000256" key="2">
    <source>
        <dbReference type="ARBA" id="ARBA00022612"/>
    </source>
</evidence>
<feature type="compositionally biased region" description="Low complexity" evidence="16">
    <location>
        <begin position="69"/>
        <end position="79"/>
    </location>
</feature>
<feature type="domain" description="Integrase catalytic" evidence="17">
    <location>
        <begin position="305"/>
        <end position="481"/>
    </location>
</feature>
<evidence type="ECO:0000256" key="14">
    <source>
        <dbReference type="ARBA" id="ARBA00023113"/>
    </source>
</evidence>
<feature type="region of interest" description="Disordered" evidence="16">
    <location>
        <begin position="30"/>
        <end position="126"/>
    </location>
</feature>
<dbReference type="GO" id="GO:0008233">
    <property type="term" value="F:peptidase activity"/>
    <property type="evidence" value="ECO:0007669"/>
    <property type="project" value="UniProtKB-KW"/>
</dbReference>
<name>A0A2P4XVH5_9STRA</name>
<dbReference type="GO" id="GO:0005524">
    <property type="term" value="F:ATP binding"/>
    <property type="evidence" value="ECO:0007669"/>
    <property type="project" value="UniProtKB-KW"/>
</dbReference>
<proteinExistence type="predicted"/>
<comment type="caution">
    <text evidence="18">The sequence shown here is derived from an EMBL/GenBank/DDBJ whole genome shotgun (WGS) entry which is preliminary data.</text>
</comment>